<feature type="compositionally biased region" description="Acidic residues" evidence="1">
    <location>
        <begin position="154"/>
        <end position="172"/>
    </location>
</feature>
<feature type="compositionally biased region" description="Basic and acidic residues" evidence="1">
    <location>
        <begin position="62"/>
        <end position="76"/>
    </location>
</feature>
<reference evidence="2" key="1">
    <citation type="journal article" date="2020" name="Stud. Mycol.">
        <title>101 Dothideomycetes genomes: a test case for predicting lifestyles and emergence of pathogens.</title>
        <authorList>
            <person name="Haridas S."/>
            <person name="Albert R."/>
            <person name="Binder M."/>
            <person name="Bloem J."/>
            <person name="Labutti K."/>
            <person name="Salamov A."/>
            <person name="Andreopoulos B."/>
            <person name="Baker S."/>
            <person name="Barry K."/>
            <person name="Bills G."/>
            <person name="Bluhm B."/>
            <person name="Cannon C."/>
            <person name="Castanera R."/>
            <person name="Culley D."/>
            <person name="Daum C."/>
            <person name="Ezra D."/>
            <person name="Gonzalez J."/>
            <person name="Henrissat B."/>
            <person name="Kuo A."/>
            <person name="Liang C."/>
            <person name="Lipzen A."/>
            <person name="Lutzoni F."/>
            <person name="Magnuson J."/>
            <person name="Mondo S."/>
            <person name="Nolan M."/>
            <person name="Ohm R."/>
            <person name="Pangilinan J."/>
            <person name="Park H.-J."/>
            <person name="Ramirez L."/>
            <person name="Alfaro M."/>
            <person name="Sun H."/>
            <person name="Tritt A."/>
            <person name="Yoshinaga Y."/>
            <person name="Zwiers L.-H."/>
            <person name="Turgeon B."/>
            <person name="Goodwin S."/>
            <person name="Spatafora J."/>
            <person name="Crous P."/>
            <person name="Grigoriev I."/>
        </authorList>
    </citation>
    <scope>NUCLEOTIDE SEQUENCE</scope>
    <source>
        <strain evidence="2">CBS 113979</strain>
    </source>
</reference>
<dbReference type="EMBL" id="ML977194">
    <property type="protein sequence ID" value="KAF1981731.1"/>
    <property type="molecule type" value="Genomic_DNA"/>
</dbReference>
<feature type="compositionally biased region" description="Low complexity" evidence="1">
    <location>
        <begin position="25"/>
        <end position="39"/>
    </location>
</feature>
<gene>
    <name evidence="2" type="ORF">K402DRAFT_425150</name>
</gene>
<name>A0A6G1GLD1_9PEZI</name>
<feature type="compositionally biased region" description="Basic and acidic residues" evidence="1">
    <location>
        <begin position="183"/>
        <end position="223"/>
    </location>
</feature>
<evidence type="ECO:0000313" key="3">
    <source>
        <dbReference type="Proteomes" id="UP000800041"/>
    </source>
</evidence>
<sequence>MVHTPSGEKTMSSRLLTMKFMQRGTPNSSASSTPTSNTHSSKKRKLENGYSAVSPAVTAHQAAEEQKRNEFLERQAAEAGETRWMLSLPENKSKESPGGRNEGLTIVEAGFGDIDAADDDDSEEEVEEDNNGGLVAGRWRFGGFGRDTGNKEGPEDEDEDDEEESESDDEEDTTRASPGNHKSSAEQRQELVAKLREKQLAKAKVKKAEQDKLSHQRRQKEVRLNSSMRAPTSISSGGGSSGLGGFGNSHGNTSQRPKRRRSQD</sequence>
<dbReference type="OrthoDB" id="427960at2759"/>
<dbReference type="Proteomes" id="UP000800041">
    <property type="component" value="Unassembled WGS sequence"/>
</dbReference>
<evidence type="ECO:0000313" key="2">
    <source>
        <dbReference type="EMBL" id="KAF1981731.1"/>
    </source>
</evidence>
<keyword evidence="3" id="KW-1185">Reference proteome</keyword>
<protein>
    <submittedName>
        <fullName evidence="2">Uncharacterized protein</fullName>
    </submittedName>
</protein>
<accession>A0A6G1GLD1</accession>
<feature type="compositionally biased region" description="Acidic residues" evidence="1">
    <location>
        <begin position="115"/>
        <end position="130"/>
    </location>
</feature>
<dbReference type="AlphaFoldDB" id="A0A6G1GLD1"/>
<proteinExistence type="predicted"/>
<feature type="region of interest" description="Disordered" evidence="1">
    <location>
        <begin position="1"/>
        <end position="264"/>
    </location>
</feature>
<evidence type="ECO:0000256" key="1">
    <source>
        <dbReference type="SAM" id="MobiDB-lite"/>
    </source>
</evidence>
<feature type="compositionally biased region" description="Gly residues" evidence="1">
    <location>
        <begin position="236"/>
        <end position="248"/>
    </location>
</feature>
<organism evidence="2 3">
    <name type="scientific">Aulographum hederae CBS 113979</name>
    <dbReference type="NCBI Taxonomy" id="1176131"/>
    <lineage>
        <taxon>Eukaryota</taxon>
        <taxon>Fungi</taxon>
        <taxon>Dikarya</taxon>
        <taxon>Ascomycota</taxon>
        <taxon>Pezizomycotina</taxon>
        <taxon>Dothideomycetes</taxon>
        <taxon>Pleosporomycetidae</taxon>
        <taxon>Aulographales</taxon>
        <taxon>Aulographaceae</taxon>
    </lineage>
</organism>